<proteinExistence type="predicted"/>
<feature type="transmembrane region" description="Helical" evidence="9">
    <location>
        <begin position="109"/>
        <end position="135"/>
    </location>
</feature>
<dbReference type="Proteomes" id="UP000323410">
    <property type="component" value="Unassembled WGS sequence"/>
</dbReference>
<evidence type="ECO:0000313" key="11">
    <source>
        <dbReference type="Proteomes" id="UP000323410"/>
    </source>
</evidence>
<dbReference type="OrthoDB" id="9786339at2"/>
<keyword evidence="2" id="KW-1003">Cell membrane</keyword>
<evidence type="ECO:0000256" key="7">
    <source>
        <dbReference type="ARBA" id="ARBA00023136"/>
    </source>
</evidence>
<gene>
    <name evidence="10" type="primary">murJ</name>
    <name evidence="10" type="ORF">FQ377_03570</name>
</gene>
<feature type="transmembrane region" description="Helical" evidence="9">
    <location>
        <begin position="455"/>
        <end position="478"/>
    </location>
</feature>
<dbReference type="GO" id="GO:0015648">
    <property type="term" value="F:lipid-linked peptidoglycan transporter activity"/>
    <property type="evidence" value="ECO:0007669"/>
    <property type="project" value="TreeGrafter"/>
</dbReference>
<evidence type="ECO:0000256" key="9">
    <source>
        <dbReference type="SAM" id="Phobius"/>
    </source>
</evidence>
<protein>
    <submittedName>
        <fullName evidence="10">Murein biosynthesis integral membrane protein MurJ</fullName>
    </submittedName>
</protein>
<evidence type="ECO:0000256" key="6">
    <source>
        <dbReference type="ARBA" id="ARBA00022989"/>
    </source>
</evidence>
<feature type="transmembrane region" description="Helical" evidence="9">
    <location>
        <begin position="498"/>
        <end position="519"/>
    </location>
</feature>
<evidence type="ECO:0000256" key="4">
    <source>
        <dbReference type="ARBA" id="ARBA00022960"/>
    </source>
</evidence>
<dbReference type="AlphaFoldDB" id="A0A5D0XW99"/>
<feature type="transmembrane region" description="Helical" evidence="9">
    <location>
        <begin position="531"/>
        <end position="550"/>
    </location>
</feature>
<evidence type="ECO:0000256" key="8">
    <source>
        <dbReference type="SAM" id="MobiDB-lite"/>
    </source>
</evidence>
<feature type="transmembrane region" description="Helical" evidence="9">
    <location>
        <begin position="224"/>
        <end position="245"/>
    </location>
</feature>
<dbReference type="PANTHER" id="PTHR47019:SF1">
    <property type="entry name" value="LIPID II FLIPPASE MURJ"/>
    <property type="match status" value="1"/>
</dbReference>
<dbReference type="PRINTS" id="PR01806">
    <property type="entry name" value="VIRFACTRMVIN"/>
</dbReference>
<dbReference type="Pfam" id="PF03023">
    <property type="entry name" value="MurJ"/>
    <property type="match status" value="1"/>
</dbReference>
<feature type="transmembrane region" description="Helical" evidence="9">
    <location>
        <begin position="364"/>
        <end position="387"/>
    </location>
</feature>
<dbReference type="GO" id="GO:0005886">
    <property type="term" value="C:plasma membrane"/>
    <property type="evidence" value="ECO:0007669"/>
    <property type="project" value="UniProtKB-SubCell"/>
</dbReference>
<feature type="region of interest" description="Disordered" evidence="8">
    <location>
        <begin position="1"/>
        <end position="32"/>
    </location>
</feature>
<comment type="subcellular location">
    <subcellularLocation>
        <location evidence="1">Cell membrane</location>
        <topology evidence="1">Multi-pass membrane protein</topology>
    </subcellularLocation>
</comment>
<sequence length="575" mass="60414">MSDTNTASMPLADADPRKRADPSAPRSGSTARSSAIMAAGTLVSRLLGLVRVALLATAIGAAGQVSDLFTSANNLPNFLYLMLAGGVFNAVLVPQIIRASRQPDRGADYVSRLLTLAAVVLLVLTVLVTLAAPILVDVITSFTGARLALTTVFAYWCLPQIFFYGMYAVTGQILNANGSFGPYMWAPVVNNIVSIGFLVAFIALMGTEQVERHSPESWTSEQTLLLAGGTTLGIIIQALVLIIPLKRLNLGLRPTFGLRGSGLGRTGKLASVTIVTMLVGNGLYLVNLKIATIAGNARPAFLAQDPPVEIAGATNLEFGTMLYQLPHAVIALSLATVMFNQLSSAHADNDLPSVRATLSHGLRIIGVATVFGAAALLTFAGPLGMLFSESPEVAAINGVIIAILAVGAPFLSANFFLTRVFYASEDVRTPLKIQLILSVVGVALALVAGMFDPRLIVPMLAVAYSLGNVIAVGVSHVFLTRAIGSYGAGRVFDLHVRLIIAGIAAAIVGSVLCWGFGGYDASGFLWQSKLNAIAVLALGGITMLAVYLLMLRVLKVTELREFAAPLLARFGRRNA</sequence>
<feature type="transmembrane region" description="Helical" evidence="9">
    <location>
        <begin position="393"/>
        <end position="417"/>
    </location>
</feature>
<keyword evidence="6 9" id="KW-1133">Transmembrane helix</keyword>
<keyword evidence="5" id="KW-0573">Peptidoglycan synthesis</keyword>
<dbReference type="NCBIfam" id="TIGR01695">
    <property type="entry name" value="murJ_mviN"/>
    <property type="match status" value="1"/>
</dbReference>
<dbReference type="GO" id="GO:0008360">
    <property type="term" value="P:regulation of cell shape"/>
    <property type="evidence" value="ECO:0007669"/>
    <property type="project" value="UniProtKB-KW"/>
</dbReference>
<dbReference type="PANTHER" id="PTHR47019">
    <property type="entry name" value="LIPID II FLIPPASE MURJ"/>
    <property type="match status" value="1"/>
</dbReference>
<dbReference type="InterPro" id="IPR051050">
    <property type="entry name" value="Lipid_II_flippase_MurJ/MviN"/>
</dbReference>
<accession>A0A5D0XW99</accession>
<feature type="transmembrane region" description="Helical" evidence="9">
    <location>
        <begin position="182"/>
        <end position="204"/>
    </location>
</feature>
<evidence type="ECO:0000256" key="3">
    <source>
        <dbReference type="ARBA" id="ARBA00022692"/>
    </source>
</evidence>
<evidence type="ECO:0000256" key="1">
    <source>
        <dbReference type="ARBA" id="ARBA00004651"/>
    </source>
</evidence>
<keyword evidence="3 9" id="KW-0812">Transmembrane</keyword>
<feature type="transmembrane region" description="Helical" evidence="9">
    <location>
        <begin position="147"/>
        <end position="170"/>
    </location>
</feature>
<evidence type="ECO:0000256" key="5">
    <source>
        <dbReference type="ARBA" id="ARBA00022984"/>
    </source>
</evidence>
<feature type="transmembrane region" description="Helical" evidence="9">
    <location>
        <begin position="429"/>
        <end position="449"/>
    </location>
</feature>
<dbReference type="EMBL" id="VSLD01000001">
    <property type="protein sequence ID" value="TYD00527.1"/>
    <property type="molecule type" value="Genomic_DNA"/>
</dbReference>
<feature type="transmembrane region" description="Helical" evidence="9">
    <location>
        <begin position="78"/>
        <end position="97"/>
    </location>
</feature>
<keyword evidence="7 9" id="KW-0472">Membrane</keyword>
<name>A0A5D0XW99_9MICC</name>
<dbReference type="InterPro" id="IPR004268">
    <property type="entry name" value="MurJ"/>
</dbReference>
<keyword evidence="4" id="KW-0133">Cell shape</keyword>
<evidence type="ECO:0000256" key="2">
    <source>
        <dbReference type="ARBA" id="ARBA00022475"/>
    </source>
</evidence>
<dbReference type="RefSeq" id="WP_148599828.1">
    <property type="nucleotide sequence ID" value="NZ_VSLD01000001.1"/>
</dbReference>
<reference evidence="10 11" key="1">
    <citation type="submission" date="2019-08" db="EMBL/GenBank/DDBJ databases">
        <title>Genone of Arthrobacter echini P9.</title>
        <authorList>
            <person name="Bowman J.P."/>
        </authorList>
    </citation>
    <scope>NUCLEOTIDE SEQUENCE [LARGE SCALE GENOMIC DNA]</scope>
    <source>
        <strain evidence="10 11">P9</strain>
    </source>
</reference>
<comment type="caution">
    <text evidence="10">The sequence shown here is derived from an EMBL/GenBank/DDBJ whole genome shotgun (WGS) entry which is preliminary data.</text>
</comment>
<feature type="transmembrane region" description="Helical" evidence="9">
    <location>
        <begin position="46"/>
        <end position="66"/>
    </location>
</feature>
<dbReference type="GO" id="GO:0009252">
    <property type="term" value="P:peptidoglycan biosynthetic process"/>
    <property type="evidence" value="ECO:0007669"/>
    <property type="project" value="UniProtKB-KW"/>
</dbReference>
<dbReference type="GO" id="GO:0034204">
    <property type="term" value="P:lipid translocation"/>
    <property type="evidence" value="ECO:0007669"/>
    <property type="project" value="TreeGrafter"/>
</dbReference>
<evidence type="ECO:0000313" key="10">
    <source>
        <dbReference type="EMBL" id="TYD00527.1"/>
    </source>
</evidence>
<keyword evidence="11" id="KW-1185">Reference proteome</keyword>
<organism evidence="10 11">
    <name type="scientific">Arthrobacter echini</name>
    <dbReference type="NCBI Taxonomy" id="1529066"/>
    <lineage>
        <taxon>Bacteria</taxon>
        <taxon>Bacillati</taxon>
        <taxon>Actinomycetota</taxon>
        <taxon>Actinomycetes</taxon>
        <taxon>Micrococcales</taxon>
        <taxon>Micrococcaceae</taxon>
        <taxon>Arthrobacter</taxon>
    </lineage>
</organism>